<feature type="domain" description="Cell morphogenesis protein C-terminal" evidence="3">
    <location>
        <begin position="1981"/>
        <end position="2230"/>
    </location>
</feature>
<evidence type="ECO:0000259" key="2">
    <source>
        <dbReference type="Pfam" id="PF14222"/>
    </source>
</evidence>
<feature type="domain" description="Cell morphogenesis central region" evidence="4">
    <location>
        <begin position="1465"/>
        <end position="1730"/>
    </location>
</feature>
<dbReference type="RefSeq" id="XP_059604140.1">
    <property type="nucleotide sequence ID" value="XM_059749208.1"/>
</dbReference>
<evidence type="ECO:0000313" key="5">
    <source>
        <dbReference type="RefSeq" id="XP_059604140.1"/>
    </source>
</evidence>
<reference evidence="5" key="1">
    <citation type="submission" date="2025-02" db="EMBL/GenBank/DDBJ databases">
        <authorList>
            <consortium name="NCBI Genome Project"/>
        </authorList>
    </citation>
    <scope>NUCLEOTIDE SEQUENCE</scope>
</reference>
<organism evidence="5">
    <name type="scientific">Aspergillus niger</name>
    <dbReference type="NCBI Taxonomy" id="5061"/>
    <lineage>
        <taxon>Eukaryota</taxon>
        <taxon>Fungi</taxon>
        <taxon>Dikarya</taxon>
        <taxon>Ascomycota</taxon>
        <taxon>Pezizomycotina</taxon>
        <taxon>Eurotiomycetes</taxon>
        <taxon>Eurotiomycetidae</taxon>
        <taxon>Eurotiales</taxon>
        <taxon>Aspergillaceae</taxon>
        <taxon>Aspergillus</taxon>
        <taxon>Aspergillus subgen. Circumdati</taxon>
    </lineage>
</organism>
<evidence type="ECO:0000256" key="1">
    <source>
        <dbReference type="SAM" id="MobiDB-lite"/>
    </source>
</evidence>
<dbReference type="SUPFAM" id="SSF48371">
    <property type="entry name" value="ARM repeat"/>
    <property type="match status" value="1"/>
</dbReference>
<feature type="domain" description="Cell morphogenesis central region" evidence="4">
    <location>
        <begin position="1196"/>
        <end position="1456"/>
    </location>
</feature>
<dbReference type="InterPro" id="IPR025481">
    <property type="entry name" value="Cell_Morphogen_C"/>
</dbReference>
<feature type="region of interest" description="Disordered" evidence="1">
    <location>
        <begin position="78"/>
        <end position="185"/>
    </location>
</feature>
<dbReference type="Pfam" id="PF14222">
    <property type="entry name" value="MOR2-PAG1_N"/>
    <property type="match status" value="2"/>
</dbReference>
<feature type="region of interest" description="Disordered" evidence="1">
    <location>
        <begin position="260"/>
        <end position="305"/>
    </location>
</feature>
<reference evidence="5" key="2">
    <citation type="submission" date="2025-08" db="UniProtKB">
        <authorList>
            <consortium name="RefSeq"/>
        </authorList>
    </citation>
    <scope>IDENTIFICATION</scope>
</reference>
<protein>
    <recommendedName>
        <fullName evidence="6">Cell morphogenesis protein</fullName>
    </recommendedName>
</protein>
<dbReference type="InterPro" id="IPR016024">
    <property type="entry name" value="ARM-type_fold"/>
</dbReference>
<dbReference type="Pfam" id="PF14228">
    <property type="entry name" value="MOR2-PAG1_mid"/>
    <property type="match status" value="3"/>
</dbReference>
<feature type="compositionally biased region" description="Polar residues" evidence="1">
    <location>
        <begin position="2425"/>
        <end position="2447"/>
    </location>
</feature>
<accession>A0AAJ8BXN0</accession>
<feature type="compositionally biased region" description="Polar residues" evidence="1">
    <location>
        <begin position="96"/>
        <end position="105"/>
    </location>
</feature>
<dbReference type="KEGG" id="ang:An08g07870"/>
<feature type="domain" description="Cell morphogenesis protein N-terminal" evidence="2">
    <location>
        <begin position="662"/>
        <end position="962"/>
    </location>
</feature>
<feature type="region of interest" description="Disordered" evidence="1">
    <location>
        <begin position="2522"/>
        <end position="2578"/>
    </location>
</feature>
<dbReference type="Pfam" id="PF14225">
    <property type="entry name" value="MOR2-PAG1_C"/>
    <property type="match status" value="1"/>
</dbReference>
<name>A0AAJ8BXN0_ASPNG</name>
<dbReference type="InterPro" id="IPR029473">
    <property type="entry name" value="MOR2-PAG1_mid"/>
</dbReference>
<proteinExistence type="predicted"/>
<feature type="region of interest" description="Disordered" evidence="1">
    <location>
        <begin position="197"/>
        <end position="232"/>
    </location>
</feature>
<dbReference type="InterPro" id="IPR025614">
    <property type="entry name" value="Cell_morpho_N"/>
</dbReference>
<feature type="compositionally biased region" description="Polar residues" evidence="1">
    <location>
        <begin position="2567"/>
        <end position="2578"/>
    </location>
</feature>
<dbReference type="VEuPathDB" id="FungiDB:An08g07870"/>
<sequence length="2578" mass="286712">MVPVLRASPVASKGWSCSSNKARVTAPQSQTTTLSIGFASDLCAKDDHALFANVGQQQYVTLSSIVWSDLTVASHPSIKAGPIQPTPLPLIPDDSSPVSHHSFSTPPERLVTRSTPSSTVHSRETSTVRGGADLSALAPSSSQPQHSRRGNSHSKSPEPSAGRSGLGYDVGLERRPSNSYGHHRNTSIVHGIQHSRNPSFAASTTSTSPLSPELIASLGRGGAPDPEGTGAVRMEQHEGHSGFQGQGANGAAHSLQGTLSTIEDRDTDDVADGNLAGTAHRRMNSNGKPWQERSHSRSHSRHHFGAESKTVGEYALHHLFNSVSVYTRFAELDPAADSGPIEEVCGPGVDSNFDQLISALGHIAREKPKPLIDTIMLWRKAKGDAAIVAKQAAGQKTTSENGSLIRRNTEPPQIIAESASQTDSASPATTLYSRHDDVILAERRATVSVYLVCRVLIEIFNQSSLASITLDMADRLEDIVFGQLKTVDPEQISASPLRMANWRIYSQVLGIMSENNFTSVTGRFLAELEKIQKDETLRGPSRDGDAKAELLILGMRHIRIRTQPDAWARSCEFLRSLARLFVPSVTDANQASSLDCGFSSPCVALVRVDEGELLLTVAFTDPVPPTEIKRPANERAGPTGDVSLAVDLLLSLFRIAHSYPATYLSTESAVAEPLIQLIRMIGFKHPDVCFRNIIFQMISSDLFLSGKELKIEQMEPEKMVIGIRSFLAIMTDNENCDQLCPPFPTGSLPNPFTDMSSPTYLHRPQFLADPRLPNTRGNREDAVSRPVNTARLNDNAKEYYFRFCDILGKITLLCDNTFGGQAALDEKFGGTTPKTPIAEAFSFGRRDDHPNILDQRQGFYDLLHVAVQALPRCLSDRIPFNSLINLLCTGTAHVQTNIASSSAESLKAIARQSHAQQVTIGFARFIFNFDARYSTMSDEGMLGPGHIESTLRLYVELLRIWIEEIKQKTKDAAADSGDKSGTGSRALQLDLSSVLAQVEEVESHGLFFLCSQSRRVRAFAITVLRLITEFDSALGKENTRIIRILEADSQQILDVNDEQLTVAERSRIQKGKRRSATQNTLIELCSSEVSYDSTLWSKTCPFAVTLGREIVCARLVLMHKTITSLAESPQYPQYGPIDAIQARSFGRSNTTAEILIEQWKLYLVMACTTLNSVGAQSQSQLANAQHARKGSKGSQQSQDKISSARSLFAFVIPLLSAERASIRNAIVIALGSINKNLYRTLLESLQYAVTTCNEEAKVRIGTHYRSPSSPKRNRKTDRLRTEVTHVYKLTSHFLKEPEVYNDDWIVNNLVTYAKDLRIFLSDAEVQNDWEFQRLRFHYCGLMEELFEGINRTKDPSRWIPFESRKSSFSLMEDWCGYSPNQSQISQREETMRRNAISQNHEAGELRNTAAAMEIEKKNLRAAALSAMASLITTESGSVLQFDVGRMLSWVDIIFNTISDKWHAIGRRALKNLIIHNKEHSYLLERSIEMCYVTERPKALESYFEVVTEVLIEHTDYPLGFWRILGAVLVTLGSPKREIRMKSAKLLRILEERQQKSSRLQDFDISISDKTTAVYKLAQFETSKRLAKQHSDLAFTLFSEFSLHFRNLRPDSQRNMVAAILPWVQTMELQVDPNGGPTAKSYMLLANLFEITIRCSTILPNEVQALWQALATGPHGGNVQLVLDFIISLCLERKEQNFVDYAKQVVVFLAGTPAGSKVIEFFLLQVVPKHMVQERKDITPAPPDIRSLPYVTDLGTVLPVGNKQAGLSLGQVALIFLVDLMVAPVTLTMDDLVKLLHVVLILWDHYTLTVQEQAREMLVHLIHELIAAKVEDDAPIETRQSIEDFVESIRKSDPKVVWEYEDVSDKEDEEDGSRVPPSMASVTRQVVDFFSLGYEGLNDLWAKEALNWATSCPVRHLACRSFQVFRCISMSLDSRMLADMLARLSNTIADEESDYRTFSMEILTTLKIIISSLAPTDLLRYPQLFWTTCACLNTIHETEFIESVGMLEKFLDRVDMSDPMVVSELIKGQPPKWEGGFDGLQDLIYKGLKSSESLNRTLDILHRLSGLPNNELIGDGNRLLFAILANLSHFLRQFDSDVDDPKTLARATLLARVAESERCPRLAASLLGFANGQYKAENDFLNHIITEIRSYYFPRQDVQSLIFLMGLLTNTTNWFRVKVMKILCVLLPDMDMRRGEVTCHGPDLISPLLRLLQTDLCPQALQVMDYIMTVSANPMEKHHIRMSMASSSSSRAIRKEYERVQSLYGIPEPTGWSIPMPATQSSITRHNVHAVFYTCAEVDRMEAQETAPSEVEFHADEYNDTFFPMRADTMKSIDTQTDGNMGDIVQKLDSLDDFFEETDPVHATLDPISDSTLRGFTGTFADTNANLYDQQTAPILRKSLARTASTSSFHNGLAESRPSNMRFDSMGTQSPGTFTPQAPSQNARPVSHTRSVTSPVNHLFTPPNSSVHHNTPLIGFESAFLSDDEIEDGLADHKQAMPHPISQTRSATDGSSSLESMIRSGMRRLTGGAATNREKERQRDLVRAQQRAMAQTASSPRVPKVPAEYLTGPTSNPSSPAQQ</sequence>
<evidence type="ECO:0008006" key="6">
    <source>
        <dbReference type="Google" id="ProtNLM"/>
    </source>
</evidence>
<feature type="compositionally biased region" description="Low complexity" evidence="1">
    <location>
        <begin position="198"/>
        <end position="212"/>
    </location>
</feature>
<evidence type="ECO:0000259" key="3">
    <source>
        <dbReference type="Pfam" id="PF14225"/>
    </source>
</evidence>
<gene>
    <name evidence="5" type="ORF">An08g07870</name>
</gene>
<feature type="domain" description="Cell morphogenesis protein N-terminal" evidence="2">
    <location>
        <begin position="442"/>
        <end position="583"/>
    </location>
</feature>
<feature type="domain" description="Cell morphogenesis central region" evidence="4">
    <location>
        <begin position="1762"/>
        <end position="1943"/>
    </location>
</feature>
<dbReference type="PANTHER" id="PTHR12295">
    <property type="entry name" value="FURRY-RELATED"/>
    <property type="match status" value="1"/>
</dbReference>
<feature type="compositionally biased region" description="Basic and acidic residues" evidence="1">
    <location>
        <begin position="2531"/>
        <end position="2541"/>
    </location>
</feature>
<dbReference type="GeneID" id="4983106"/>
<feature type="region of interest" description="Disordered" evidence="1">
    <location>
        <begin position="2406"/>
        <end position="2447"/>
    </location>
</feature>
<evidence type="ECO:0000259" key="4">
    <source>
        <dbReference type="Pfam" id="PF14228"/>
    </source>
</evidence>
<dbReference type="InterPro" id="IPR039867">
    <property type="entry name" value="Furry/Tao3/Mor2"/>
</dbReference>
<dbReference type="PANTHER" id="PTHR12295:SF30">
    <property type="entry name" value="PROTEIN FURRY"/>
    <property type="match status" value="1"/>
</dbReference>